<dbReference type="InterPro" id="IPR011146">
    <property type="entry name" value="HIT-like"/>
</dbReference>
<feature type="domain" description="HIT" evidence="4">
    <location>
        <begin position="5"/>
        <end position="112"/>
    </location>
</feature>
<sequence>MENCLFCKIINGEIPSTKVYEDEDIFVFLDINPVNIGHTLVIPKKHSRNILDIEEGDLKNVIMGVQKISQSIKKAVSADGINVMNNNEPVAGQVIFHTHFHVIPRFESDGYKHWKGKTKYVEGEAEQVAEKIRKEI</sequence>
<dbReference type="EMBL" id="MEZZ01000021">
    <property type="protein sequence ID" value="OGD68798.1"/>
    <property type="molecule type" value="Genomic_DNA"/>
</dbReference>
<evidence type="ECO:0000313" key="6">
    <source>
        <dbReference type="Proteomes" id="UP000186670"/>
    </source>
</evidence>
<dbReference type="CDD" id="cd01277">
    <property type="entry name" value="HINT_subgroup"/>
    <property type="match status" value="1"/>
</dbReference>
<dbReference type="PANTHER" id="PTHR46648:SF1">
    <property type="entry name" value="ADENOSINE 5'-MONOPHOSPHORAMIDASE HNT1"/>
    <property type="match status" value="1"/>
</dbReference>
<dbReference type="GO" id="GO:0009117">
    <property type="term" value="P:nucleotide metabolic process"/>
    <property type="evidence" value="ECO:0007669"/>
    <property type="project" value="TreeGrafter"/>
</dbReference>
<dbReference type="InterPro" id="IPR036265">
    <property type="entry name" value="HIT-like_sf"/>
</dbReference>
<dbReference type="Proteomes" id="UP000186670">
    <property type="component" value="Unassembled WGS sequence"/>
</dbReference>
<dbReference type="GO" id="GO:0003824">
    <property type="term" value="F:catalytic activity"/>
    <property type="evidence" value="ECO:0007669"/>
    <property type="project" value="InterPro"/>
</dbReference>
<evidence type="ECO:0000256" key="2">
    <source>
        <dbReference type="PIRSR" id="PIRSR601310-3"/>
    </source>
</evidence>
<name>A0A1F5EN09_9BACT</name>
<evidence type="ECO:0000256" key="3">
    <source>
        <dbReference type="PROSITE-ProRule" id="PRU00464"/>
    </source>
</evidence>
<dbReference type="InterPro" id="IPR039384">
    <property type="entry name" value="HINT"/>
</dbReference>
<evidence type="ECO:0000313" key="5">
    <source>
        <dbReference type="EMBL" id="OGD68798.1"/>
    </source>
</evidence>
<reference evidence="5 6" key="1">
    <citation type="journal article" date="2016" name="Nat. Commun.">
        <title>Thousands of microbial genomes shed light on interconnected biogeochemical processes in an aquifer system.</title>
        <authorList>
            <person name="Anantharaman K."/>
            <person name="Brown C.T."/>
            <person name="Hug L.A."/>
            <person name="Sharon I."/>
            <person name="Castelle C.J."/>
            <person name="Probst A.J."/>
            <person name="Thomas B.C."/>
            <person name="Singh A."/>
            <person name="Wilkins M.J."/>
            <person name="Karaoz U."/>
            <person name="Brodie E.L."/>
            <person name="Williams K.H."/>
            <person name="Hubbard S.S."/>
            <person name="Banfield J.F."/>
        </authorList>
    </citation>
    <scope>NUCLEOTIDE SEQUENCE [LARGE SCALE GENOMIC DNA]</scope>
</reference>
<evidence type="ECO:0000256" key="1">
    <source>
        <dbReference type="PIRSR" id="PIRSR601310-1"/>
    </source>
</evidence>
<feature type="short sequence motif" description="Histidine triad motif" evidence="2 3">
    <location>
        <begin position="97"/>
        <end position="101"/>
    </location>
</feature>
<comment type="caution">
    <text evidence="5">The sequence shown here is derived from an EMBL/GenBank/DDBJ whole genome shotgun (WGS) entry which is preliminary data.</text>
</comment>
<dbReference type="PROSITE" id="PS00892">
    <property type="entry name" value="HIT_1"/>
    <property type="match status" value="1"/>
</dbReference>
<dbReference type="Pfam" id="PF01230">
    <property type="entry name" value="HIT"/>
    <property type="match status" value="1"/>
</dbReference>
<dbReference type="PRINTS" id="PR00332">
    <property type="entry name" value="HISTRIAD"/>
</dbReference>
<dbReference type="Gene3D" id="3.30.428.10">
    <property type="entry name" value="HIT-like"/>
    <property type="match status" value="1"/>
</dbReference>
<dbReference type="SUPFAM" id="SSF54197">
    <property type="entry name" value="HIT-like"/>
    <property type="match status" value="1"/>
</dbReference>
<gene>
    <name evidence="5" type="ORF">A2811_01325</name>
</gene>
<dbReference type="InterPro" id="IPR001310">
    <property type="entry name" value="Histidine_triad_HIT"/>
</dbReference>
<organism evidence="5 6">
    <name type="scientific">Candidatus Campbellbacteria bacterium RIFCSPHIGHO2_01_FULL_34_10</name>
    <dbReference type="NCBI Taxonomy" id="1797577"/>
    <lineage>
        <taxon>Bacteria</taxon>
        <taxon>Candidatus Campbelliibacteriota</taxon>
    </lineage>
</organism>
<protein>
    <recommendedName>
        <fullName evidence="4">HIT domain-containing protein</fullName>
    </recommendedName>
</protein>
<dbReference type="PROSITE" id="PS51084">
    <property type="entry name" value="HIT_2"/>
    <property type="match status" value="1"/>
</dbReference>
<dbReference type="AlphaFoldDB" id="A0A1F5EN09"/>
<accession>A0A1F5EN09</accession>
<feature type="active site" description="Tele-AMP-histidine intermediate" evidence="1">
    <location>
        <position position="99"/>
    </location>
</feature>
<evidence type="ECO:0000259" key="4">
    <source>
        <dbReference type="PROSITE" id="PS51084"/>
    </source>
</evidence>
<dbReference type="PANTHER" id="PTHR46648">
    <property type="entry name" value="HIT FAMILY PROTEIN 1"/>
    <property type="match status" value="1"/>
</dbReference>
<proteinExistence type="predicted"/>
<dbReference type="InterPro" id="IPR019808">
    <property type="entry name" value="Histidine_triad_CS"/>
</dbReference>